<dbReference type="Proteomes" id="UP000193427">
    <property type="component" value="Chromosome"/>
</dbReference>
<dbReference type="InterPro" id="IPR029058">
    <property type="entry name" value="AB_hydrolase_fold"/>
</dbReference>
<gene>
    <name evidence="5" type="ORF">A4W93_14705</name>
</gene>
<dbReference type="PROSITE" id="PS00941">
    <property type="entry name" value="CARBOXYLESTERASE_B_2"/>
    <property type="match status" value="1"/>
</dbReference>
<keyword evidence="2 3" id="KW-0378">Hydrolase</keyword>
<proteinExistence type="inferred from homology"/>
<organism evidence="5 6">
    <name type="scientific">Piscinibacter gummiphilus</name>
    <dbReference type="NCBI Taxonomy" id="946333"/>
    <lineage>
        <taxon>Bacteria</taxon>
        <taxon>Pseudomonadati</taxon>
        <taxon>Pseudomonadota</taxon>
        <taxon>Betaproteobacteria</taxon>
        <taxon>Burkholderiales</taxon>
        <taxon>Sphaerotilaceae</taxon>
        <taxon>Piscinibacter</taxon>
    </lineage>
</organism>
<evidence type="ECO:0000256" key="1">
    <source>
        <dbReference type="ARBA" id="ARBA00005964"/>
    </source>
</evidence>
<dbReference type="InterPro" id="IPR019826">
    <property type="entry name" value="Carboxylesterase_B_AS"/>
</dbReference>
<dbReference type="EMBL" id="CP015118">
    <property type="protein sequence ID" value="ARN21042.1"/>
    <property type="molecule type" value="Genomic_DNA"/>
</dbReference>
<keyword evidence="6" id="KW-1185">Reference proteome</keyword>
<sequence length="542" mass="56127">MLALGLAACGSDDDTVAAAPAPTATTLYGTVSGSVHSSGTMKQFLGIPYAAPPVGERRWAAPVPPAAWTGTRDATKFGNHCPQRDTSPLSYYGTAGGQEDCLFLNVFTPTTPGPHPVMVWIHGGAFLYGRGDGYTPVRLTQQGVVVVTLNYRLGSLGFLAHPALNDAAGHSGNYGVMDQTLALKWVKDNINAFGGDSSNITVAGQSAGAASVLTQLNTAKATNLFHKAILQSGPVTTQPTGAAAQTSGADVAAANFGCPNDANAAACLRALPVATIIAKQPTATFSSTNSPNVDGDYLVRTHAEAVNGGLLPNKVPVLIGNTMDEYTSLLGTEETLKNNATVAAGSPASALLLPGAAGYKNLYETDAELTAVFTATFGPAATAAAAAYPAANYGGSRPLALSAAVTDSLFACGTRRAAKALSASGVPVYAYEFNDPDAPMELQAKVSFPFKSYHAAEIQYLFDLPSSAKLTTAQKALADKMTTHWAQFVKSRTGNPNAAGSTAWPPYTTTEEVLQFAPTQSAVITNFKVTHKCAALWTRDLP</sequence>
<name>A0A1W6L9X5_9BURK</name>
<dbReference type="PROSITE" id="PS00122">
    <property type="entry name" value="CARBOXYLESTERASE_B_1"/>
    <property type="match status" value="1"/>
</dbReference>
<dbReference type="Gene3D" id="3.40.50.1820">
    <property type="entry name" value="alpha/beta hydrolase"/>
    <property type="match status" value="1"/>
</dbReference>
<dbReference type="InterPro" id="IPR019819">
    <property type="entry name" value="Carboxylesterase_B_CS"/>
</dbReference>
<protein>
    <recommendedName>
        <fullName evidence="3">Carboxylic ester hydrolase</fullName>
        <ecNumber evidence="3">3.1.1.-</ecNumber>
    </recommendedName>
</protein>
<evidence type="ECO:0000259" key="4">
    <source>
        <dbReference type="Pfam" id="PF00135"/>
    </source>
</evidence>
<dbReference type="InterPro" id="IPR002018">
    <property type="entry name" value="CarbesteraseB"/>
</dbReference>
<dbReference type="EC" id="3.1.1.-" evidence="3"/>
<accession>A0A1W6L9X5</accession>
<comment type="similarity">
    <text evidence="1 3">Belongs to the type-B carboxylesterase/lipase family.</text>
</comment>
<dbReference type="GO" id="GO:0016787">
    <property type="term" value="F:hydrolase activity"/>
    <property type="evidence" value="ECO:0007669"/>
    <property type="project" value="UniProtKB-KW"/>
</dbReference>
<dbReference type="STRING" id="946333.A4W93_14705"/>
<dbReference type="KEGG" id="rgu:A4W93_14705"/>
<reference evidence="5 6" key="1">
    <citation type="submission" date="2016-04" db="EMBL/GenBank/DDBJ databases">
        <title>Complete genome sequence of natural rubber-degrading, novel Gram-negative bacterium, Rhizobacter gummiphilus strain NS21.</title>
        <authorList>
            <person name="Tabata M."/>
            <person name="Kasai D."/>
            <person name="Fukuda M."/>
        </authorList>
    </citation>
    <scope>NUCLEOTIDE SEQUENCE [LARGE SCALE GENOMIC DNA]</scope>
    <source>
        <strain evidence="5 6">NS21</strain>
    </source>
</reference>
<evidence type="ECO:0000256" key="3">
    <source>
        <dbReference type="RuleBase" id="RU361235"/>
    </source>
</evidence>
<dbReference type="InterPro" id="IPR050309">
    <property type="entry name" value="Type-B_Carboxylest/Lipase"/>
</dbReference>
<evidence type="ECO:0000256" key="2">
    <source>
        <dbReference type="ARBA" id="ARBA00022801"/>
    </source>
</evidence>
<dbReference type="Pfam" id="PF00135">
    <property type="entry name" value="COesterase"/>
    <property type="match status" value="1"/>
</dbReference>
<dbReference type="AlphaFoldDB" id="A0A1W6L9X5"/>
<evidence type="ECO:0000313" key="6">
    <source>
        <dbReference type="Proteomes" id="UP000193427"/>
    </source>
</evidence>
<dbReference type="SUPFAM" id="SSF53474">
    <property type="entry name" value="alpha/beta-Hydrolases"/>
    <property type="match status" value="1"/>
</dbReference>
<evidence type="ECO:0000313" key="5">
    <source>
        <dbReference type="EMBL" id="ARN21042.1"/>
    </source>
</evidence>
<feature type="domain" description="Carboxylesterase type B" evidence="4">
    <location>
        <begin position="22"/>
        <end position="526"/>
    </location>
</feature>
<dbReference type="PANTHER" id="PTHR11559">
    <property type="entry name" value="CARBOXYLESTERASE"/>
    <property type="match status" value="1"/>
</dbReference>